<dbReference type="RefSeq" id="XP_040660428.1">
    <property type="nucleotide sequence ID" value="XM_040799545.1"/>
</dbReference>
<dbReference type="Gene3D" id="3.40.50.1820">
    <property type="entry name" value="alpha/beta hydrolase"/>
    <property type="match status" value="1"/>
</dbReference>
<accession>A0A151GVE4</accession>
<dbReference type="GeneID" id="63714860"/>
<gene>
    <name evidence="2" type="ORF">DCS_02217</name>
</gene>
<dbReference type="Proteomes" id="UP000076580">
    <property type="component" value="Chromosome 01"/>
</dbReference>
<reference evidence="2 3" key="1">
    <citation type="journal article" date="2016" name="Sci. Rep.">
        <title>Insights into Adaptations to a Near-Obligate Nematode Endoparasitic Lifestyle from the Finished Genome of Drechmeria coniospora.</title>
        <authorList>
            <person name="Zhang L."/>
            <person name="Zhou Z."/>
            <person name="Guo Q."/>
            <person name="Fokkens L."/>
            <person name="Miskei M."/>
            <person name="Pocsi I."/>
            <person name="Zhang W."/>
            <person name="Chen M."/>
            <person name="Wang L."/>
            <person name="Sun Y."/>
            <person name="Donzelli B.G."/>
            <person name="Gibson D.M."/>
            <person name="Nelson D.R."/>
            <person name="Luo J.G."/>
            <person name="Rep M."/>
            <person name="Liu H."/>
            <person name="Yang S."/>
            <person name="Wang J."/>
            <person name="Krasnoff S.B."/>
            <person name="Xu Y."/>
            <person name="Molnar I."/>
            <person name="Lin M."/>
        </authorList>
    </citation>
    <scope>NUCLEOTIDE SEQUENCE [LARGE SCALE GENOMIC DNA]</scope>
    <source>
        <strain evidence="2 3">ARSEF 6962</strain>
    </source>
</reference>
<dbReference type="InterPro" id="IPR002925">
    <property type="entry name" value="Dienelactn_hydro"/>
</dbReference>
<evidence type="ECO:0000313" key="3">
    <source>
        <dbReference type="Proteomes" id="UP000076580"/>
    </source>
</evidence>
<keyword evidence="3" id="KW-1185">Reference proteome</keyword>
<evidence type="ECO:0000259" key="1">
    <source>
        <dbReference type="Pfam" id="PF01738"/>
    </source>
</evidence>
<organism evidence="2 3">
    <name type="scientific">Drechmeria coniospora</name>
    <name type="common">Nematophagous fungus</name>
    <name type="synonym">Meria coniospora</name>
    <dbReference type="NCBI Taxonomy" id="98403"/>
    <lineage>
        <taxon>Eukaryota</taxon>
        <taxon>Fungi</taxon>
        <taxon>Dikarya</taxon>
        <taxon>Ascomycota</taxon>
        <taxon>Pezizomycotina</taxon>
        <taxon>Sordariomycetes</taxon>
        <taxon>Hypocreomycetidae</taxon>
        <taxon>Hypocreales</taxon>
        <taxon>Ophiocordycipitaceae</taxon>
        <taxon>Drechmeria</taxon>
    </lineage>
</organism>
<dbReference type="PANTHER" id="PTHR17630">
    <property type="entry name" value="DIENELACTONE HYDROLASE"/>
    <property type="match status" value="1"/>
</dbReference>
<dbReference type="STRING" id="98403.A0A151GVE4"/>
<dbReference type="SUPFAM" id="SSF53474">
    <property type="entry name" value="alpha/beta-Hydrolases"/>
    <property type="match status" value="1"/>
</dbReference>
<keyword evidence="2" id="KW-0378">Hydrolase</keyword>
<dbReference type="InterPro" id="IPR029058">
    <property type="entry name" value="AB_hydrolase_fold"/>
</dbReference>
<comment type="caution">
    <text evidence="2">The sequence shown here is derived from an EMBL/GenBank/DDBJ whole genome shotgun (WGS) entry which is preliminary data.</text>
</comment>
<proteinExistence type="predicted"/>
<sequence>MASHPPAECCAVGTLFAGTPSGESIKIDDGRVEAYVAKATGSRARKGCGILYLPDVIGIWQNSKLIADGFAASGYTTLVVDLFDGDAVPPNPPKGFQFFDWLERGTDGRRPHTAEHVDPIVVKGVKALRELGVDKIAAVGYCFGAKYVVRHLKDAIDVGFVAHPSFVEEDELAAIGGPLSIAAAETDQIFPPEKRRRSEEILAKTGQPYQMTLYSGVSHGFAVRGKQEVRVQRFAKREAFRQAVTWFDEFLDADGGDRRSRRHSLL</sequence>
<dbReference type="GO" id="GO:0016787">
    <property type="term" value="F:hydrolase activity"/>
    <property type="evidence" value="ECO:0007669"/>
    <property type="project" value="UniProtKB-KW"/>
</dbReference>
<evidence type="ECO:0000313" key="2">
    <source>
        <dbReference type="EMBL" id="KYK61076.1"/>
    </source>
</evidence>
<dbReference type="OrthoDB" id="17560at2759"/>
<dbReference type="AlphaFoldDB" id="A0A151GVE4"/>
<dbReference type="EMBL" id="LAYC01000001">
    <property type="protein sequence ID" value="KYK61076.1"/>
    <property type="molecule type" value="Genomic_DNA"/>
</dbReference>
<dbReference type="Pfam" id="PF01738">
    <property type="entry name" value="DLH"/>
    <property type="match status" value="1"/>
</dbReference>
<dbReference type="InParanoid" id="A0A151GVE4"/>
<name>A0A151GVE4_DRECN</name>
<dbReference type="FunCoup" id="A0A151GVE4">
    <property type="interactions" value="234"/>
</dbReference>
<dbReference type="PANTHER" id="PTHR17630:SF44">
    <property type="entry name" value="PROTEIN AIM2"/>
    <property type="match status" value="1"/>
</dbReference>
<feature type="domain" description="Dienelactone hydrolase" evidence="1">
    <location>
        <begin position="33"/>
        <end position="250"/>
    </location>
</feature>
<protein>
    <submittedName>
        <fullName evidence="2">Dienelactone hydrolase</fullName>
    </submittedName>
</protein>